<reference evidence="1 2" key="1">
    <citation type="submission" date="2023-02" db="EMBL/GenBank/DDBJ databases">
        <title>LHISI_Scaffold_Assembly.</title>
        <authorList>
            <person name="Stuart O.P."/>
            <person name="Cleave R."/>
            <person name="Magrath M.J.L."/>
            <person name="Mikheyev A.S."/>
        </authorList>
    </citation>
    <scope>NUCLEOTIDE SEQUENCE [LARGE SCALE GENOMIC DNA]</scope>
    <source>
        <strain evidence="1">Daus_M_001</strain>
        <tissue evidence="1">Leg muscle</tissue>
    </source>
</reference>
<gene>
    <name evidence="1" type="ORF">PR048_006542</name>
</gene>
<evidence type="ECO:0000313" key="2">
    <source>
        <dbReference type="Proteomes" id="UP001159363"/>
    </source>
</evidence>
<evidence type="ECO:0000313" key="1">
    <source>
        <dbReference type="EMBL" id="KAJ8893941.1"/>
    </source>
</evidence>
<comment type="caution">
    <text evidence="1">The sequence shown here is derived from an EMBL/GenBank/DDBJ whole genome shotgun (WGS) entry which is preliminary data.</text>
</comment>
<name>A0ABQ9IBC8_9NEOP</name>
<evidence type="ECO:0008006" key="3">
    <source>
        <dbReference type="Google" id="ProtNLM"/>
    </source>
</evidence>
<accession>A0ABQ9IBC8</accession>
<proteinExistence type="predicted"/>
<sequence length="109" mass="12897">MKRTDRVYTVNNYIEIMLHFTEIIDFPSCHPFYFKKSMLSAKSAGRGIPKDRKVNLQPSCFSQMQDVIALPTTTFYPAGKRHTKNDKLEYVRKLRIYLPHNVKVHPFYQ</sequence>
<keyword evidence="2" id="KW-1185">Reference proteome</keyword>
<organism evidence="1 2">
    <name type="scientific">Dryococelus australis</name>
    <dbReference type="NCBI Taxonomy" id="614101"/>
    <lineage>
        <taxon>Eukaryota</taxon>
        <taxon>Metazoa</taxon>
        <taxon>Ecdysozoa</taxon>
        <taxon>Arthropoda</taxon>
        <taxon>Hexapoda</taxon>
        <taxon>Insecta</taxon>
        <taxon>Pterygota</taxon>
        <taxon>Neoptera</taxon>
        <taxon>Polyneoptera</taxon>
        <taxon>Phasmatodea</taxon>
        <taxon>Verophasmatodea</taxon>
        <taxon>Anareolatae</taxon>
        <taxon>Phasmatidae</taxon>
        <taxon>Eurycanthinae</taxon>
        <taxon>Dryococelus</taxon>
    </lineage>
</organism>
<protein>
    <recommendedName>
        <fullName evidence="3">Ribosomal protein S10</fullName>
    </recommendedName>
</protein>
<dbReference type="EMBL" id="JARBHB010000002">
    <property type="protein sequence ID" value="KAJ8893941.1"/>
    <property type="molecule type" value="Genomic_DNA"/>
</dbReference>
<dbReference type="Proteomes" id="UP001159363">
    <property type="component" value="Chromosome 2"/>
</dbReference>